<proteinExistence type="predicted"/>
<name>A0A3N6QQL1_9CYAN</name>
<sequence>MHLIRRQILDLELPRQEGAAKLAQQLGQLFEEKVLPELDQLFSQIIPDGRVLRIQRLEIDLDRISERGMEQFFVEQCVKKIGDQLTQHAFEVQRHSSDQEVLNIRQSEDVLFVVKHFFGEGYLTLVCEAYSTRWSLMRS</sequence>
<reference evidence="1 2" key="1">
    <citation type="journal article" date="2018" name="ACS Chem. Biol.">
        <title>Ketoreductase domain dysfunction expands chemodiversity: malyngamide biosynthesis in the cyanobacterium Okeania hirsuta.</title>
        <authorList>
            <person name="Moss N.A."/>
            <person name="Leao T."/>
            <person name="Rankin M."/>
            <person name="McCullough T.M."/>
            <person name="Qu P."/>
            <person name="Korobeynikov A."/>
            <person name="Smith J.L."/>
            <person name="Gerwick L."/>
            <person name="Gerwick W.H."/>
        </authorList>
    </citation>
    <scope>NUCLEOTIDE SEQUENCE [LARGE SCALE GENOMIC DNA]</scope>
    <source>
        <strain evidence="1 2">PAB10Feb10-1</strain>
    </source>
</reference>
<accession>A0A3N6QQL1</accession>
<dbReference type="AlphaFoldDB" id="A0A3N6QQL1"/>
<dbReference type="InterPro" id="IPR045538">
    <property type="entry name" value="CIS_TMP"/>
</dbReference>
<comment type="caution">
    <text evidence="1">The sequence shown here is derived from an EMBL/GenBank/DDBJ whole genome shotgun (WGS) entry which is preliminary data.</text>
</comment>
<evidence type="ECO:0000313" key="1">
    <source>
        <dbReference type="EMBL" id="RQH17712.1"/>
    </source>
</evidence>
<dbReference type="RefSeq" id="WP_124155822.1">
    <property type="nucleotide sequence ID" value="NZ_CAWOLW010000436.1"/>
</dbReference>
<dbReference type="Pfam" id="PF19268">
    <property type="entry name" value="CIS_TMP"/>
    <property type="match status" value="1"/>
</dbReference>
<evidence type="ECO:0000313" key="2">
    <source>
        <dbReference type="Proteomes" id="UP000269154"/>
    </source>
</evidence>
<dbReference type="Proteomes" id="UP000269154">
    <property type="component" value="Unassembled WGS sequence"/>
</dbReference>
<organism evidence="1 2">
    <name type="scientific">Okeania hirsuta</name>
    <dbReference type="NCBI Taxonomy" id="1458930"/>
    <lineage>
        <taxon>Bacteria</taxon>
        <taxon>Bacillati</taxon>
        <taxon>Cyanobacteriota</taxon>
        <taxon>Cyanophyceae</taxon>
        <taxon>Oscillatoriophycideae</taxon>
        <taxon>Oscillatoriales</taxon>
        <taxon>Microcoleaceae</taxon>
        <taxon>Okeania</taxon>
    </lineage>
</organism>
<gene>
    <name evidence="1" type="ORF">D5R40_33190</name>
</gene>
<protein>
    <submittedName>
        <fullName evidence="1">Uncharacterized protein</fullName>
    </submittedName>
</protein>
<dbReference type="EMBL" id="RCBY01000491">
    <property type="protein sequence ID" value="RQH17712.1"/>
    <property type="molecule type" value="Genomic_DNA"/>
</dbReference>
<keyword evidence="2" id="KW-1185">Reference proteome</keyword>